<protein>
    <submittedName>
        <fullName evidence="2">Uncharacterized protein</fullName>
    </submittedName>
</protein>
<reference evidence="2 3" key="1">
    <citation type="submission" date="2020-02" db="EMBL/GenBank/DDBJ databases">
        <title>Paenibacillus sp. nov., isolated from rhizosphere soil of tomato.</title>
        <authorList>
            <person name="Weon H.-Y."/>
            <person name="Lee S.A."/>
        </authorList>
    </citation>
    <scope>NUCLEOTIDE SEQUENCE [LARGE SCALE GENOMIC DNA]</scope>
    <source>
        <strain evidence="2 3">14171R-81</strain>
    </source>
</reference>
<evidence type="ECO:0000313" key="2">
    <source>
        <dbReference type="EMBL" id="QHW30672.1"/>
    </source>
</evidence>
<feature type="transmembrane region" description="Helical" evidence="1">
    <location>
        <begin position="7"/>
        <end position="28"/>
    </location>
</feature>
<evidence type="ECO:0000256" key="1">
    <source>
        <dbReference type="SAM" id="Phobius"/>
    </source>
</evidence>
<keyword evidence="3" id="KW-1185">Reference proteome</keyword>
<accession>A0A6C0P1S8</accession>
<keyword evidence="1" id="KW-1133">Transmembrane helix</keyword>
<feature type="transmembrane region" description="Helical" evidence="1">
    <location>
        <begin position="93"/>
        <end position="116"/>
    </location>
</feature>
<dbReference type="EMBL" id="CP048286">
    <property type="protein sequence ID" value="QHW30672.1"/>
    <property type="molecule type" value="Genomic_DNA"/>
</dbReference>
<name>A0A6C0P1S8_9BACL</name>
<dbReference type="RefSeq" id="WP_162639482.1">
    <property type="nucleotide sequence ID" value="NZ_CP048286.1"/>
</dbReference>
<dbReference type="Proteomes" id="UP000479114">
    <property type="component" value="Chromosome"/>
</dbReference>
<sequence length="120" mass="12516">MGIASFILGIISLVVFIAAIIVSTTFIMDHITLNGNSNTIRTDIEEQLKDANDVIPLIVAFLMMLTSFGCGVVGLILGIVGACSKGKHKAFPIIGIVLNALLPVGFVTLFLLGIALSGTS</sequence>
<gene>
    <name evidence="2" type="ORF">GZH47_07245</name>
</gene>
<organism evidence="2 3">
    <name type="scientific">Paenibacillus rhizovicinus</name>
    <dbReference type="NCBI Taxonomy" id="2704463"/>
    <lineage>
        <taxon>Bacteria</taxon>
        <taxon>Bacillati</taxon>
        <taxon>Bacillota</taxon>
        <taxon>Bacilli</taxon>
        <taxon>Bacillales</taxon>
        <taxon>Paenibacillaceae</taxon>
        <taxon>Paenibacillus</taxon>
    </lineage>
</organism>
<keyword evidence="1" id="KW-0812">Transmembrane</keyword>
<dbReference type="AlphaFoldDB" id="A0A6C0P1S8"/>
<keyword evidence="1" id="KW-0472">Membrane</keyword>
<evidence type="ECO:0000313" key="3">
    <source>
        <dbReference type="Proteomes" id="UP000479114"/>
    </source>
</evidence>
<feature type="transmembrane region" description="Helical" evidence="1">
    <location>
        <begin position="54"/>
        <end position="81"/>
    </location>
</feature>
<dbReference type="KEGG" id="prz:GZH47_07245"/>
<proteinExistence type="predicted"/>